<sequence length="145" mass="15492">MLIGADMTLTIKERLGNELGHMCDGMRAKDDIDVIDVGEQALAIALRDATTNGNHALARRRRRQAFAGIALTVQASIGGLAHAACHEDNDIGMRGIERHEAAIRIKQTAHTLGVVLIHLAAKGADKVGFTGKNIAYGTLVHVHKS</sequence>
<reference evidence="1 2" key="1">
    <citation type="submission" date="2007-01" db="EMBL/GenBank/DDBJ databases">
        <title>Draft genome sequence of Collinsella aerofaciens (ATCC 25986).</title>
        <authorList>
            <person name="Sudarsanam P."/>
            <person name="Ley R."/>
            <person name="Guruge J."/>
            <person name="Turnbaugh P.J."/>
            <person name="Mahowald M."/>
            <person name="Liep D."/>
            <person name="Gordon J."/>
        </authorList>
    </citation>
    <scope>NUCLEOTIDE SEQUENCE [LARGE SCALE GENOMIC DNA]</scope>
    <source>
        <strain evidence="2">ATCC 25986 / DSM 3979 / JCM 10188 / KCTC 3647 / NCTC 11838 / VPI 1003</strain>
    </source>
</reference>
<evidence type="ECO:0000313" key="2">
    <source>
        <dbReference type="Proteomes" id="UP000002979"/>
    </source>
</evidence>
<accession>A4EC89</accession>
<name>A4EC89_COLAA</name>
<reference evidence="1 2" key="2">
    <citation type="submission" date="2007-04" db="EMBL/GenBank/DDBJ databases">
        <authorList>
            <person name="Fulton L."/>
            <person name="Clifton S."/>
            <person name="Fulton B."/>
            <person name="Xu J."/>
            <person name="Minx P."/>
            <person name="Mardis E.R."/>
            <person name="Wilson R.K."/>
        </authorList>
    </citation>
    <scope>NUCLEOTIDE SEQUENCE [LARGE SCALE GENOMIC DNA]</scope>
    <source>
        <strain evidence="2">ATCC 25986 / DSM 3979 / JCM 10188 / KCTC 3647 / NCTC 11838 / VPI 1003</strain>
    </source>
</reference>
<evidence type="ECO:0000313" key="1">
    <source>
        <dbReference type="EMBL" id="EBA38789.1"/>
    </source>
</evidence>
<dbReference type="EMBL" id="AAVN02000010">
    <property type="protein sequence ID" value="EBA38789.1"/>
    <property type="molecule type" value="Genomic_DNA"/>
</dbReference>
<protein>
    <submittedName>
        <fullName evidence="1">Uncharacterized protein</fullName>
    </submittedName>
</protein>
<proteinExistence type="predicted"/>
<dbReference type="Proteomes" id="UP000002979">
    <property type="component" value="Unassembled WGS sequence"/>
</dbReference>
<comment type="caution">
    <text evidence="1">The sequence shown here is derived from an EMBL/GenBank/DDBJ whole genome shotgun (WGS) entry which is preliminary data.</text>
</comment>
<organism evidence="1 2">
    <name type="scientific">Collinsella aerofaciens (strain ATCC 25986 / DSM 3979 / JCM 10188 / KCTC 3647 / NCTC 11838 / VPI 1003)</name>
    <dbReference type="NCBI Taxonomy" id="411903"/>
    <lineage>
        <taxon>Bacteria</taxon>
        <taxon>Bacillati</taxon>
        <taxon>Actinomycetota</taxon>
        <taxon>Coriobacteriia</taxon>
        <taxon>Coriobacteriales</taxon>
        <taxon>Coriobacteriaceae</taxon>
        <taxon>Collinsella</taxon>
    </lineage>
</organism>
<gene>
    <name evidence="1" type="ORF">COLAER_02068</name>
</gene>
<dbReference type="AlphaFoldDB" id="A4EC89"/>